<dbReference type="GO" id="GO:0009734">
    <property type="term" value="P:auxin-activated signaling pathway"/>
    <property type="evidence" value="ECO:0007669"/>
    <property type="project" value="TreeGrafter"/>
</dbReference>
<evidence type="ECO:0000256" key="1">
    <source>
        <dbReference type="SAM" id="MobiDB-lite"/>
    </source>
</evidence>
<dbReference type="Proteomes" id="UP000287651">
    <property type="component" value="Unassembled WGS sequence"/>
</dbReference>
<evidence type="ECO:0000259" key="2">
    <source>
        <dbReference type="Pfam" id="PF05703"/>
    </source>
</evidence>
<reference evidence="4 5" key="1">
    <citation type="journal article" date="2014" name="Agronomy (Basel)">
        <title>A Draft Genome Sequence for Ensete ventricosum, the Drought-Tolerant Tree Against Hunger.</title>
        <authorList>
            <person name="Harrison J."/>
            <person name="Moore K.A."/>
            <person name="Paszkiewicz K."/>
            <person name="Jones T."/>
            <person name="Grant M."/>
            <person name="Ambacheew D."/>
            <person name="Muzemil S."/>
            <person name="Studholme D.J."/>
        </authorList>
    </citation>
    <scope>NUCLEOTIDE SEQUENCE [LARGE SCALE GENOMIC DNA]</scope>
</reference>
<gene>
    <name evidence="4" type="ORF">B296_00028148</name>
</gene>
<dbReference type="GO" id="GO:0010305">
    <property type="term" value="P:leaf vascular tissue pattern formation"/>
    <property type="evidence" value="ECO:0007669"/>
    <property type="project" value="TreeGrafter"/>
</dbReference>
<dbReference type="GO" id="GO:0010087">
    <property type="term" value="P:phloem or xylem histogenesis"/>
    <property type="evidence" value="ECO:0007669"/>
    <property type="project" value="TreeGrafter"/>
</dbReference>
<dbReference type="PANTHER" id="PTHR31351">
    <property type="entry name" value="EXPRESSED PROTEIN"/>
    <property type="match status" value="1"/>
</dbReference>
<feature type="domain" description="VAN3-binding protein-like auxin canalisation" evidence="2">
    <location>
        <begin position="12"/>
        <end position="124"/>
    </location>
</feature>
<dbReference type="PANTHER" id="PTHR31351:SF4">
    <property type="entry name" value="AUXIN CANALIZATION PROTEIN (DUF828)"/>
    <property type="match status" value="1"/>
</dbReference>
<comment type="caution">
    <text evidence="4">The sequence shown here is derived from an EMBL/GenBank/DDBJ whole genome shotgun (WGS) entry which is preliminary data.</text>
</comment>
<feature type="region of interest" description="Disordered" evidence="1">
    <location>
        <begin position="144"/>
        <end position="167"/>
    </location>
</feature>
<proteinExistence type="predicted"/>
<evidence type="ECO:0008006" key="6">
    <source>
        <dbReference type="Google" id="ProtNLM"/>
    </source>
</evidence>
<evidence type="ECO:0000259" key="3">
    <source>
        <dbReference type="Pfam" id="PF08458"/>
    </source>
</evidence>
<organism evidence="4 5">
    <name type="scientific">Ensete ventricosum</name>
    <name type="common">Abyssinian banana</name>
    <name type="synonym">Musa ensete</name>
    <dbReference type="NCBI Taxonomy" id="4639"/>
    <lineage>
        <taxon>Eukaryota</taxon>
        <taxon>Viridiplantae</taxon>
        <taxon>Streptophyta</taxon>
        <taxon>Embryophyta</taxon>
        <taxon>Tracheophyta</taxon>
        <taxon>Spermatophyta</taxon>
        <taxon>Magnoliopsida</taxon>
        <taxon>Liliopsida</taxon>
        <taxon>Zingiberales</taxon>
        <taxon>Musaceae</taxon>
        <taxon>Ensete</taxon>
    </lineage>
</organism>
<evidence type="ECO:0000313" key="5">
    <source>
        <dbReference type="Proteomes" id="UP000287651"/>
    </source>
</evidence>
<dbReference type="InterPro" id="IPR040269">
    <property type="entry name" value="VAB"/>
</dbReference>
<dbReference type="InterPro" id="IPR008546">
    <property type="entry name" value="VAN3-bd-like_auxin_canal"/>
</dbReference>
<accession>A0A426ZKR7</accession>
<evidence type="ECO:0000313" key="4">
    <source>
        <dbReference type="EMBL" id="RRT64578.1"/>
    </source>
</evidence>
<protein>
    <recommendedName>
        <fullName evidence="6">PH domain-containing protein</fullName>
    </recommendedName>
</protein>
<feature type="domain" description="Pleckstrin-like plant" evidence="3">
    <location>
        <begin position="212"/>
        <end position="299"/>
    </location>
</feature>
<dbReference type="AlphaFoldDB" id="A0A426ZKR7"/>
<dbReference type="InterPro" id="IPR013666">
    <property type="entry name" value="PH_pln"/>
</dbReference>
<name>A0A426ZKR7_ENSVE</name>
<sequence>MQYCRAITTPKPQHYRGTSKTVGRWLKDRREKKKEETRAQNAQLHAAISVAGVAAAVAAVAAATAAASGSGKDDRVARIDMAVASAATLVAAQCVEAAESMGAEREHLASVVGSAVNVRTPGDIARALKDVWNIAAVIPVEKGAMGNHNNHHRNKQQKDSENNGSSFGDEFVPEEDNFLGLCSQEFLAKGTDLLKRTRKGIEFRYHSHGFLLKVMLKMKSRHVAGTITKKKKSKWSHSVVVEVCKEIQAWPGRHLLQGGEQRRYFGLRTAEHRVIEFECLSQREHEMWTQGVSRLLNIVNEKKLLT</sequence>
<dbReference type="Pfam" id="PF05703">
    <property type="entry name" value="Auxin_canalis"/>
    <property type="match status" value="1"/>
</dbReference>
<dbReference type="EMBL" id="AMZH03006137">
    <property type="protein sequence ID" value="RRT64578.1"/>
    <property type="molecule type" value="Genomic_DNA"/>
</dbReference>
<dbReference type="Pfam" id="PF08458">
    <property type="entry name" value="PH_2"/>
    <property type="match status" value="1"/>
</dbReference>